<gene>
    <name evidence="2" type="ORF">JO391_19190</name>
</gene>
<organism evidence="2 3">
    <name type="scientific">Neotabrizicola shimadae</name>
    <dbReference type="NCBI Taxonomy" id="2807096"/>
    <lineage>
        <taxon>Bacteria</taxon>
        <taxon>Pseudomonadati</taxon>
        <taxon>Pseudomonadota</taxon>
        <taxon>Alphaproteobacteria</taxon>
        <taxon>Rhodobacterales</taxon>
        <taxon>Paracoccaceae</taxon>
        <taxon>Neotabrizicola</taxon>
    </lineage>
</organism>
<dbReference type="AlphaFoldDB" id="A0A8G1ED52"/>
<feature type="signal peptide" evidence="1">
    <location>
        <begin position="1"/>
        <end position="17"/>
    </location>
</feature>
<evidence type="ECO:0000313" key="2">
    <source>
        <dbReference type="EMBL" id="QYZ69793.1"/>
    </source>
</evidence>
<keyword evidence="1" id="KW-0732">Signal</keyword>
<sequence length="495" mass="52242">MIRGLALWLLLALPVTATELPDPNDILDKAVSLSAAEDFDGAYEVLAQGLQAARNAGDLSPDWGIVFAVMADTVRNVRENPAYALMLAEEGLAVVAPNAADAQDVIAILNTSRSYALADLGRMEEAAAVGRMAEPLLRAGMGDQVADDYLREIASWEAGATTKESGVSPMALAERSRKDAAAALDDGDYARALTLAAQAMLPVNSGLPQGEVFLSNADAMRMTGRALYGMGRKEEALDALLQAASLAFEPGWDELEVPVFFVKVEGAEEQLTDLMIWLARTLMDVGGDDQDYLLLAGRMADMAGRMTPTGPSSFTTAYLRSSLATRLGKPERAVAELTAMAARARVEGMEDYALLSEFYVQTLTDANVGAVEEMDTDALIAAATAAIDHARANPASIIDPGFVAAETAGFLILTDRTDAALDFARQAFQARVDWLAASGSAGLGEDAYRRNTRSLAETLLQAASRKAGTGPGALCSDVEGVGCVIIVENHTKSPG</sequence>
<dbReference type="KEGG" id="nsm:JO391_19190"/>
<keyword evidence="3" id="KW-1185">Reference proteome</keyword>
<feature type="chain" id="PRO_5034867995" description="Tetratricopeptide repeat protein" evidence="1">
    <location>
        <begin position="18"/>
        <end position="495"/>
    </location>
</feature>
<evidence type="ECO:0000313" key="3">
    <source>
        <dbReference type="Proteomes" id="UP000826300"/>
    </source>
</evidence>
<name>A0A8G1ED52_9RHOB</name>
<dbReference type="Gene3D" id="1.25.40.10">
    <property type="entry name" value="Tetratricopeptide repeat domain"/>
    <property type="match status" value="1"/>
</dbReference>
<accession>A0A8G1ED52</accession>
<proteinExistence type="predicted"/>
<reference evidence="2" key="1">
    <citation type="submission" date="2021-02" db="EMBL/GenBank/DDBJ databases">
        <title>Rhodobacter shimadae sp. nov., an aerobic anoxygenic phototrophic bacterium isolated from a hot spring.</title>
        <authorList>
            <person name="Muramatsu S."/>
            <person name="Haruta S."/>
            <person name="Hirose S."/>
            <person name="Hanada S."/>
        </authorList>
    </citation>
    <scope>NUCLEOTIDE SEQUENCE</scope>
    <source>
        <strain evidence="2">N10</strain>
    </source>
</reference>
<dbReference type="RefSeq" id="WP_220662009.1">
    <property type="nucleotide sequence ID" value="NZ_CP069370.1"/>
</dbReference>
<evidence type="ECO:0008006" key="4">
    <source>
        <dbReference type="Google" id="ProtNLM"/>
    </source>
</evidence>
<protein>
    <recommendedName>
        <fullName evidence="4">Tetratricopeptide repeat protein</fullName>
    </recommendedName>
</protein>
<dbReference type="EMBL" id="CP069370">
    <property type="protein sequence ID" value="QYZ69793.1"/>
    <property type="molecule type" value="Genomic_DNA"/>
</dbReference>
<dbReference type="InterPro" id="IPR011990">
    <property type="entry name" value="TPR-like_helical_dom_sf"/>
</dbReference>
<evidence type="ECO:0000256" key="1">
    <source>
        <dbReference type="SAM" id="SignalP"/>
    </source>
</evidence>
<dbReference type="Proteomes" id="UP000826300">
    <property type="component" value="Chromosome"/>
</dbReference>